<evidence type="ECO:0000256" key="1">
    <source>
        <dbReference type="ARBA" id="ARBA00006594"/>
    </source>
</evidence>
<evidence type="ECO:0000256" key="2">
    <source>
        <dbReference type="ARBA" id="ARBA00022747"/>
    </source>
</evidence>
<evidence type="ECO:0000313" key="5">
    <source>
        <dbReference type="Proteomes" id="UP001357223"/>
    </source>
</evidence>
<dbReference type="Proteomes" id="UP001357223">
    <property type="component" value="Chromosome"/>
</dbReference>
<name>A0ABZ2C9B0_9BACI</name>
<dbReference type="SUPFAM" id="SSF53335">
    <property type="entry name" value="S-adenosyl-L-methionine-dependent methyltransferases"/>
    <property type="match status" value="1"/>
</dbReference>
<reference evidence="4 5" key="1">
    <citation type="submission" date="2023-10" db="EMBL/GenBank/DDBJ databases">
        <title>Niallia locisalis sp.nov. isolated from a salt pond sample.</title>
        <authorList>
            <person name="Li X.-J."/>
            <person name="Dong L."/>
        </authorList>
    </citation>
    <scope>NUCLEOTIDE SEQUENCE [LARGE SCALE GENOMIC DNA]</scope>
    <source>
        <strain evidence="4 5">DSM 29761</strain>
    </source>
</reference>
<dbReference type="InterPro" id="IPR029063">
    <property type="entry name" value="SAM-dependent_MTases_sf"/>
</dbReference>
<dbReference type="Gene3D" id="1.20.1260.30">
    <property type="match status" value="1"/>
</dbReference>
<dbReference type="InterPro" id="IPR022749">
    <property type="entry name" value="D12N6_MeTrfase_N"/>
</dbReference>
<accession>A0ABZ2C9B0</accession>
<evidence type="ECO:0000259" key="3">
    <source>
        <dbReference type="Pfam" id="PF12161"/>
    </source>
</evidence>
<comment type="similarity">
    <text evidence="1">Belongs to the N(4)/N(6)-methyltransferase family.</text>
</comment>
<dbReference type="RefSeq" id="WP_338447751.1">
    <property type="nucleotide sequence ID" value="NZ_CP137640.1"/>
</dbReference>
<gene>
    <name evidence="4" type="ORF">R4Z09_16000</name>
</gene>
<keyword evidence="5" id="KW-1185">Reference proteome</keyword>
<dbReference type="EMBL" id="CP137640">
    <property type="protein sequence ID" value="WVX78816.1"/>
    <property type="molecule type" value="Genomic_DNA"/>
</dbReference>
<evidence type="ECO:0000313" key="4">
    <source>
        <dbReference type="EMBL" id="WVX78816.1"/>
    </source>
</evidence>
<protein>
    <submittedName>
        <fullName evidence="4">Type I restriction-modification system subunit M N-terminal domain-containing protein</fullName>
    </submittedName>
</protein>
<proteinExistence type="inferred from homology"/>
<sequence length="89" mass="10485">MALKADINFTSDLFDAAKKLRGSVAPSEYKNFVLPLIFLRYLSLRYDKRREELEALVSNPESDWYMEDQEMRNEILSDEDQYRSEQGLA</sequence>
<dbReference type="InterPro" id="IPR038333">
    <property type="entry name" value="T1MK-like_N_sf"/>
</dbReference>
<keyword evidence="2" id="KW-0680">Restriction system</keyword>
<feature type="domain" description="N6 adenine-specific DNA methyltransferase N-terminal" evidence="3">
    <location>
        <begin position="10"/>
        <end position="78"/>
    </location>
</feature>
<organism evidence="4 5">
    <name type="scientific">Niallia oryzisoli</name>
    <dbReference type="NCBI Taxonomy" id="1737571"/>
    <lineage>
        <taxon>Bacteria</taxon>
        <taxon>Bacillati</taxon>
        <taxon>Bacillota</taxon>
        <taxon>Bacilli</taxon>
        <taxon>Bacillales</taxon>
        <taxon>Bacillaceae</taxon>
        <taxon>Niallia</taxon>
    </lineage>
</organism>
<dbReference type="Pfam" id="PF12161">
    <property type="entry name" value="HsdM_N"/>
    <property type="match status" value="1"/>
</dbReference>